<name>A0A060HQ88_9ARCH</name>
<proteinExistence type="predicted"/>
<reference evidence="1 2" key="1">
    <citation type="journal article" date="2014" name="Int. J. Syst. Evol. Microbiol.">
        <title>Nitrososphaera viennensis gen. nov., sp. nov., an aerobic and mesophilic, ammonia-oxidizing archaeon from soil and a member of the archaeal phylum Thaumarchaeota.</title>
        <authorList>
            <person name="Stieglmeier M."/>
            <person name="Klingl A."/>
            <person name="Alves R.J."/>
            <person name="Rittmann S.K."/>
            <person name="Melcher M."/>
            <person name="Leisch N."/>
            <person name="Schleper C."/>
        </authorList>
    </citation>
    <scope>NUCLEOTIDE SEQUENCE [LARGE SCALE GENOMIC DNA]</scope>
    <source>
        <strain evidence="1">EN76</strain>
    </source>
</reference>
<sequence length="42" mass="4673">MAKKRCVSCKQEVEESNFVGNQCKDCHAAYLESLGGEDQYSS</sequence>
<dbReference type="AlphaFoldDB" id="A0A060HQ88"/>
<dbReference type="HOGENOM" id="CLU_210683_0_0_2"/>
<keyword evidence="2" id="KW-1185">Reference proteome</keyword>
<dbReference type="GeneID" id="74946369"/>
<dbReference type="STRING" id="926571.NVIE_011120"/>
<protein>
    <submittedName>
        <fullName evidence="1">Uncharacterized protein</fullName>
    </submittedName>
</protein>
<dbReference type="Proteomes" id="UP000027093">
    <property type="component" value="Chromosome"/>
</dbReference>
<accession>A0A060HQ88</accession>
<evidence type="ECO:0000313" key="1">
    <source>
        <dbReference type="EMBL" id="AIC15342.1"/>
    </source>
</evidence>
<evidence type="ECO:0000313" key="2">
    <source>
        <dbReference type="Proteomes" id="UP000027093"/>
    </source>
</evidence>
<gene>
    <name evidence="1" type="ORF">NVIE_011120</name>
</gene>
<dbReference type="EMBL" id="CP007536">
    <property type="protein sequence ID" value="AIC15342.1"/>
    <property type="molecule type" value="Genomic_DNA"/>
</dbReference>
<dbReference type="RefSeq" id="WP_258914173.1">
    <property type="nucleotide sequence ID" value="NZ_CP007536.1"/>
</dbReference>
<dbReference type="KEGG" id="nvn:NVIE_011120"/>
<organism evidence="1 2">
    <name type="scientific">Nitrososphaera viennensis EN76</name>
    <dbReference type="NCBI Taxonomy" id="926571"/>
    <lineage>
        <taxon>Archaea</taxon>
        <taxon>Nitrososphaerota</taxon>
        <taxon>Nitrososphaeria</taxon>
        <taxon>Nitrososphaerales</taxon>
        <taxon>Nitrososphaeraceae</taxon>
        <taxon>Nitrososphaera</taxon>
    </lineage>
</organism>